<gene>
    <name evidence="3" type="ORF">LMG1873_05282</name>
</gene>
<accession>A0ABN7F6C6</accession>
<reference evidence="3 4" key="1">
    <citation type="submission" date="2020-04" db="EMBL/GenBank/DDBJ databases">
        <authorList>
            <person name="De Canck E."/>
        </authorList>
    </citation>
    <scope>NUCLEOTIDE SEQUENCE [LARGE SCALE GENOMIC DNA]</scope>
    <source>
        <strain evidence="3 4">LMG 1873</strain>
    </source>
</reference>
<evidence type="ECO:0000259" key="2">
    <source>
        <dbReference type="Pfam" id="PF10592"/>
    </source>
</evidence>
<dbReference type="InterPro" id="IPR018891">
    <property type="entry name" value="AIPR_C"/>
</dbReference>
<dbReference type="RefSeq" id="WP_061305467.1">
    <property type="nucleotide sequence ID" value="NZ_CADIJS010000005.1"/>
</dbReference>
<evidence type="ECO:0000313" key="3">
    <source>
        <dbReference type="EMBL" id="CAB3736004.1"/>
    </source>
</evidence>
<organism evidence="3 4">
    <name type="scientific">Achromobacter piechaudii</name>
    <dbReference type="NCBI Taxonomy" id="72556"/>
    <lineage>
        <taxon>Bacteria</taxon>
        <taxon>Pseudomonadati</taxon>
        <taxon>Pseudomonadota</taxon>
        <taxon>Betaproteobacteria</taxon>
        <taxon>Burkholderiales</taxon>
        <taxon>Alcaligenaceae</taxon>
        <taxon>Achromobacter</taxon>
    </lineage>
</organism>
<protein>
    <recommendedName>
        <fullName evidence="2">Abortive phage infection protein C-terminal domain-containing protein</fullName>
    </recommendedName>
</protein>
<dbReference type="EMBL" id="CADIJS010000005">
    <property type="protein sequence ID" value="CAB3736004.1"/>
    <property type="molecule type" value="Genomic_DNA"/>
</dbReference>
<keyword evidence="4" id="KW-1185">Reference proteome</keyword>
<sequence length="589" mass="66725">MDRVTKSLLNEFSVEHGLEKLDEDSRFEHFAAYLTIGRHLGDGDEIGDLVIGSGGDTGIDALAIVVNGVFIEDAAQIEELVTSNGHIEASFLFVQAERSSSFDMAKIGQFSFGVSDFFKEKPALQRNKPLNRAAQLMTAVYNHSSRFKRGRPTCKMFYVTTGTWVGDANLVARKDAAVQELLDTKLFAAVDFIPMGADDIQDIYRESKNSISREFEFALRTVVPTVTAVSEAYIGLLPATEFLPLISDSRGDILKGIFYDNVRDWQDFNAVNSEMRDTLADPTSRSRFALMNNGVTIIAKTLRATANRFYIEDYQIVNGCQTSHVLFDRREVLDSTVMVPLRLIATKDDDVIASIIVATNRQTEVREEQLLALSSFQKKLEAFFSSFDESQRLYYERRSRQYHSVTGVEKTRIVTPGSLIRAFASMFLEEPHRATKSYRRILDRVGKDLFGANDKLDPYYVAALAMYRLEYLFRNQFLDKDFRAARYEILLALRWQLMPAPLPRMNSNDMERKCRSMIDALWDNTESEELFRKAAALVSRAAGGSLDATVLRTEGFTERVLKRCKMQAQRNATKKATPRPSSTVPKRKK</sequence>
<feature type="domain" description="Abortive phage infection protein C-terminal" evidence="2">
    <location>
        <begin position="258"/>
        <end position="483"/>
    </location>
</feature>
<dbReference type="Pfam" id="PF10592">
    <property type="entry name" value="AIPR"/>
    <property type="match status" value="1"/>
</dbReference>
<feature type="region of interest" description="Disordered" evidence="1">
    <location>
        <begin position="567"/>
        <end position="589"/>
    </location>
</feature>
<dbReference type="Proteomes" id="UP000494116">
    <property type="component" value="Unassembled WGS sequence"/>
</dbReference>
<proteinExistence type="predicted"/>
<feature type="compositionally biased region" description="Polar residues" evidence="1">
    <location>
        <begin position="579"/>
        <end position="589"/>
    </location>
</feature>
<name>A0ABN7F6C6_9BURK</name>
<comment type="caution">
    <text evidence="3">The sequence shown here is derived from an EMBL/GenBank/DDBJ whole genome shotgun (WGS) entry which is preliminary data.</text>
</comment>
<evidence type="ECO:0000256" key="1">
    <source>
        <dbReference type="SAM" id="MobiDB-lite"/>
    </source>
</evidence>
<evidence type="ECO:0000313" key="4">
    <source>
        <dbReference type="Proteomes" id="UP000494116"/>
    </source>
</evidence>